<dbReference type="Gene3D" id="3.40.50.720">
    <property type="entry name" value="NAD(P)-binding Rossmann-like Domain"/>
    <property type="match status" value="1"/>
</dbReference>
<dbReference type="GO" id="GO:0008839">
    <property type="term" value="F:4-hydroxy-tetrahydrodipicolinate reductase"/>
    <property type="evidence" value="ECO:0007669"/>
    <property type="project" value="UniProtKB-EC"/>
</dbReference>
<keyword evidence="4" id="KW-0220">Diaminopimelate biosynthesis</keyword>
<dbReference type="InterPro" id="IPR022663">
    <property type="entry name" value="DapB_C"/>
</dbReference>
<evidence type="ECO:0000259" key="14">
    <source>
        <dbReference type="Pfam" id="PF05173"/>
    </source>
</evidence>
<evidence type="ECO:0000256" key="9">
    <source>
        <dbReference type="ARBA" id="ARBA00038983"/>
    </source>
</evidence>
<protein>
    <recommendedName>
        <fullName evidence="9">4-hydroxy-tetrahydrodipicolinate reductase</fullName>
        <ecNumber evidence="9">1.17.1.8</ecNumber>
    </recommendedName>
</protein>
<dbReference type="InterPro" id="IPR023940">
    <property type="entry name" value="DHDPR_bac"/>
</dbReference>
<keyword evidence="7" id="KW-0457">Lysine biosynthesis</keyword>
<reference evidence="15 16" key="1">
    <citation type="journal article" date="2024" name="Science">
        <title>Giant polyketide synthase enzymes in the biosynthesis of giant marine polyether toxins.</title>
        <authorList>
            <person name="Fallon T.R."/>
            <person name="Shende V.V."/>
            <person name="Wierzbicki I.H."/>
            <person name="Pendleton A.L."/>
            <person name="Watervoot N.F."/>
            <person name="Auber R.P."/>
            <person name="Gonzalez D.J."/>
            <person name="Wisecaver J.H."/>
            <person name="Moore B.S."/>
        </authorList>
    </citation>
    <scope>NUCLEOTIDE SEQUENCE [LARGE SCALE GENOMIC DNA]</scope>
    <source>
        <strain evidence="15 16">12B1</strain>
    </source>
</reference>
<dbReference type="EC" id="1.17.1.8" evidence="9"/>
<dbReference type="Pfam" id="PF01113">
    <property type="entry name" value="DapB_N"/>
    <property type="match status" value="1"/>
</dbReference>
<gene>
    <name evidence="15" type="ORF">AB1Y20_009409</name>
</gene>
<dbReference type="InterPro" id="IPR000846">
    <property type="entry name" value="DapB_N"/>
</dbReference>
<dbReference type="SUPFAM" id="SSF51735">
    <property type="entry name" value="NAD(P)-binding Rossmann-fold domains"/>
    <property type="match status" value="1"/>
</dbReference>
<evidence type="ECO:0000256" key="4">
    <source>
        <dbReference type="ARBA" id="ARBA00022915"/>
    </source>
</evidence>
<proteinExistence type="inferred from homology"/>
<keyword evidence="6" id="KW-0520">NAD</keyword>
<evidence type="ECO:0000313" key="15">
    <source>
        <dbReference type="EMBL" id="KAL1528040.1"/>
    </source>
</evidence>
<evidence type="ECO:0000256" key="1">
    <source>
        <dbReference type="ARBA" id="ARBA00006642"/>
    </source>
</evidence>
<dbReference type="PANTHER" id="PTHR20836:SF0">
    <property type="entry name" value="4-HYDROXY-TETRAHYDRODIPICOLINATE REDUCTASE 1, CHLOROPLASTIC-RELATED"/>
    <property type="match status" value="1"/>
</dbReference>
<dbReference type="InterPro" id="IPR036291">
    <property type="entry name" value="NAD(P)-bd_dom_sf"/>
</dbReference>
<evidence type="ECO:0000259" key="13">
    <source>
        <dbReference type="Pfam" id="PF01113"/>
    </source>
</evidence>
<dbReference type="Pfam" id="PF05173">
    <property type="entry name" value="DapB_C"/>
    <property type="match status" value="1"/>
</dbReference>
<comment type="catalytic activity">
    <reaction evidence="10">
        <text>(S)-2,3,4,5-tetrahydrodipicolinate + NADP(+) + H2O = (2S,4S)-4-hydroxy-2,3,4,5-tetrahydrodipicolinate + NADPH + H(+)</text>
        <dbReference type="Rhea" id="RHEA:35331"/>
        <dbReference type="ChEBI" id="CHEBI:15377"/>
        <dbReference type="ChEBI" id="CHEBI:15378"/>
        <dbReference type="ChEBI" id="CHEBI:16845"/>
        <dbReference type="ChEBI" id="CHEBI:57783"/>
        <dbReference type="ChEBI" id="CHEBI:58349"/>
        <dbReference type="ChEBI" id="CHEBI:67139"/>
        <dbReference type="EC" id="1.17.1.8"/>
    </reaction>
</comment>
<comment type="caution">
    <text evidence="15">The sequence shown here is derived from an EMBL/GenBank/DDBJ whole genome shotgun (WGS) entry which is preliminary data.</text>
</comment>
<dbReference type="AlphaFoldDB" id="A0AB34K5L9"/>
<evidence type="ECO:0000256" key="11">
    <source>
        <dbReference type="ARBA" id="ARBA00049396"/>
    </source>
</evidence>
<sequence>MPRALLLLLSLSSASSALTRLPDGIPTRTRSRSTVALADRSSSPPLTLMVNGLPGAMGVEIASACLRRGVALAPFALTGDSVEQDEVTVDDGRGGVPHAVRLFRASGREALAEAIREAYPTAGSLVCIDFTHPSAVNENAEWYARHRLPFVMGTTGGDREALLRCVAEAGVHCVIAPNMAKQIVALQAAIENMATQFPGSFEGYKLRVVESHQSTKADTSGTGKAIAAHLAQLNSDTSFTADSIERIRDPAQQLAGGGTSHTGVSPVPEEALKGHAYHTYSLVSADGQVEFQFRHNVNGRTTYAEGTVDAALFLADRVHAASEKRLFNMIDVLKAGGM</sequence>
<evidence type="ECO:0000256" key="3">
    <source>
        <dbReference type="ARBA" id="ARBA00022857"/>
    </source>
</evidence>
<evidence type="ECO:0000256" key="7">
    <source>
        <dbReference type="ARBA" id="ARBA00023154"/>
    </source>
</evidence>
<keyword evidence="3" id="KW-0521">NADP</keyword>
<dbReference type="EMBL" id="JBGBPQ010000002">
    <property type="protein sequence ID" value="KAL1528040.1"/>
    <property type="molecule type" value="Genomic_DNA"/>
</dbReference>
<organism evidence="15 16">
    <name type="scientific">Prymnesium parvum</name>
    <name type="common">Toxic golden alga</name>
    <dbReference type="NCBI Taxonomy" id="97485"/>
    <lineage>
        <taxon>Eukaryota</taxon>
        <taxon>Haptista</taxon>
        <taxon>Haptophyta</taxon>
        <taxon>Prymnesiophyceae</taxon>
        <taxon>Prymnesiales</taxon>
        <taxon>Prymnesiaceae</taxon>
        <taxon>Prymnesium</taxon>
    </lineage>
</organism>
<keyword evidence="16" id="KW-1185">Reference proteome</keyword>
<keyword evidence="5" id="KW-0560">Oxidoreductase</keyword>
<evidence type="ECO:0000256" key="8">
    <source>
        <dbReference type="ARBA" id="ARBA00037922"/>
    </source>
</evidence>
<dbReference type="GO" id="GO:0009089">
    <property type="term" value="P:lysine biosynthetic process via diaminopimelate"/>
    <property type="evidence" value="ECO:0007669"/>
    <property type="project" value="InterPro"/>
</dbReference>
<dbReference type="InterPro" id="IPR011859">
    <property type="entry name" value="Dihydrodipicolinate_Rdtase_pln"/>
</dbReference>
<evidence type="ECO:0000313" key="16">
    <source>
        <dbReference type="Proteomes" id="UP001515480"/>
    </source>
</evidence>
<dbReference type="GO" id="GO:0019877">
    <property type="term" value="P:diaminopimelate biosynthetic process"/>
    <property type="evidence" value="ECO:0007669"/>
    <property type="project" value="UniProtKB-KW"/>
</dbReference>
<evidence type="ECO:0000256" key="6">
    <source>
        <dbReference type="ARBA" id="ARBA00023027"/>
    </source>
</evidence>
<dbReference type="GO" id="GO:0009570">
    <property type="term" value="C:chloroplast stroma"/>
    <property type="evidence" value="ECO:0007669"/>
    <property type="project" value="TreeGrafter"/>
</dbReference>
<feature type="signal peptide" evidence="12">
    <location>
        <begin position="1"/>
        <end position="17"/>
    </location>
</feature>
<accession>A0AB34K5L9</accession>
<feature type="domain" description="Dihydrodipicolinate reductase C-terminal" evidence="14">
    <location>
        <begin position="184"/>
        <end position="333"/>
    </location>
</feature>
<comment type="pathway">
    <text evidence="8">Amino-acid biosynthesis; L-lysine biosynthesis via DAP pathway; (S)-tetrahydrodipicolinate from L-aspartate: step 4/4.</text>
</comment>
<keyword evidence="2" id="KW-0028">Amino-acid biosynthesis</keyword>
<dbReference type="Gene3D" id="3.30.360.10">
    <property type="entry name" value="Dihydrodipicolinate Reductase, domain 2"/>
    <property type="match status" value="1"/>
</dbReference>
<keyword evidence="12" id="KW-0732">Signal</keyword>
<dbReference type="GO" id="GO:0070402">
    <property type="term" value="F:NADPH binding"/>
    <property type="evidence" value="ECO:0007669"/>
    <property type="project" value="InterPro"/>
</dbReference>
<comment type="similarity">
    <text evidence="1">Belongs to the DapB family.</text>
</comment>
<evidence type="ECO:0000256" key="5">
    <source>
        <dbReference type="ARBA" id="ARBA00023002"/>
    </source>
</evidence>
<evidence type="ECO:0000256" key="12">
    <source>
        <dbReference type="SAM" id="SignalP"/>
    </source>
</evidence>
<name>A0AB34K5L9_PRYPA</name>
<dbReference type="PANTHER" id="PTHR20836">
    <property type="entry name" value="DIHYDRODIPICOLINATE REDUCTASE"/>
    <property type="match status" value="1"/>
</dbReference>
<feature type="chain" id="PRO_5044230369" description="4-hydroxy-tetrahydrodipicolinate reductase" evidence="12">
    <location>
        <begin position="18"/>
        <end position="338"/>
    </location>
</feature>
<evidence type="ECO:0000256" key="2">
    <source>
        <dbReference type="ARBA" id="ARBA00022605"/>
    </source>
</evidence>
<comment type="catalytic activity">
    <reaction evidence="11">
        <text>(S)-2,3,4,5-tetrahydrodipicolinate + NAD(+) + H2O = (2S,4S)-4-hydroxy-2,3,4,5-tetrahydrodipicolinate + NADH + H(+)</text>
        <dbReference type="Rhea" id="RHEA:35323"/>
        <dbReference type="ChEBI" id="CHEBI:15377"/>
        <dbReference type="ChEBI" id="CHEBI:15378"/>
        <dbReference type="ChEBI" id="CHEBI:16845"/>
        <dbReference type="ChEBI" id="CHEBI:57540"/>
        <dbReference type="ChEBI" id="CHEBI:57945"/>
        <dbReference type="ChEBI" id="CHEBI:67139"/>
        <dbReference type="EC" id="1.17.1.8"/>
    </reaction>
</comment>
<feature type="domain" description="Dihydrodipicolinate reductase N-terminal" evidence="13">
    <location>
        <begin position="48"/>
        <end position="179"/>
    </location>
</feature>
<dbReference type="Proteomes" id="UP001515480">
    <property type="component" value="Unassembled WGS sequence"/>
</dbReference>
<dbReference type="NCBIfam" id="TIGR02130">
    <property type="entry name" value="dapB_plant"/>
    <property type="match status" value="1"/>
</dbReference>
<evidence type="ECO:0000256" key="10">
    <source>
        <dbReference type="ARBA" id="ARBA00049080"/>
    </source>
</evidence>